<evidence type="ECO:0000313" key="2">
    <source>
        <dbReference type="EMBL" id="MDO1535201.1"/>
    </source>
</evidence>
<keyword evidence="1" id="KW-0472">Membrane</keyword>
<dbReference type="Pfam" id="PF10861">
    <property type="entry name" value="DUF2784"/>
    <property type="match status" value="1"/>
</dbReference>
<proteinExistence type="predicted"/>
<evidence type="ECO:0000313" key="3">
    <source>
        <dbReference type="Proteomes" id="UP001169027"/>
    </source>
</evidence>
<keyword evidence="1" id="KW-1133">Transmembrane helix</keyword>
<protein>
    <submittedName>
        <fullName evidence="2">DUF2784 domain-containing protein</fullName>
    </submittedName>
</protein>
<keyword evidence="1" id="KW-0812">Transmembrane</keyword>
<evidence type="ECO:0000256" key="1">
    <source>
        <dbReference type="SAM" id="Phobius"/>
    </source>
</evidence>
<name>A0ABT8S8J2_9BURK</name>
<keyword evidence="3" id="KW-1185">Reference proteome</keyword>
<dbReference type="RefSeq" id="WP_301812902.1">
    <property type="nucleotide sequence ID" value="NZ_JAUJZH010000018.1"/>
</dbReference>
<feature type="transmembrane region" description="Helical" evidence="1">
    <location>
        <begin position="96"/>
        <end position="116"/>
    </location>
</feature>
<gene>
    <name evidence="2" type="ORF">Q2T77_23170</name>
</gene>
<comment type="caution">
    <text evidence="2">The sequence shown here is derived from an EMBL/GenBank/DDBJ whole genome shotgun (WGS) entry which is preliminary data.</text>
</comment>
<dbReference type="Proteomes" id="UP001169027">
    <property type="component" value="Unassembled WGS sequence"/>
</dbReference>
<dbReference type="EMBL" id="JAUKVY010000018">
    <property type="protein sequence ID" value="MDO1535201.1"/>
    <property type="molecule type" value="Genomic_DNA"/>
</dbReference>
<dbReference type="InterPro" id="IPR021218">
    <property type="entry name" value="DUF2784"/>
</dbReference>
<sequence>MGSIHRLLADAVLLLHGLFILFAVLGGLGVWRWPRLAWLHLPAAAWAGWVVSAGWTCPLTPLENRLRRSAGEAGYGGGFIEHYLLGLIYPEGLTRPVQIGLGAGVLLFNAVLYGWLLARRIRAPRAPVP</sequence>
<accession>A0ABT8S8J2</accession>
<feature type="transmembrane region" description="Helical" evidence="1">
    <location>
        <begin position="7"/>
        <end position="31"/>
    </location>
</feature>
<organism evidence="2 3">
    <name type="scientific">Variovorax ginsengisoli</name>
    <dbReference type="NCBI Taxonomy" id="363844"/>
    <lineage>
        <taxon>Bacteria</taxon>
        <taxon>Pseudomonadati</taxon>
        <taxon>Pseudomonadota</taxon>
        <taxon>Betaproteobacteria</taxon>
        <taxon>Burkholderiales</taxon>
        <taxon>Comamonadaceae</taxon>
        <taxon>Variovorax</taxon>
    </lineage>
</organism>
<reference evidence="2" key="1">
    <citation type="submission" date="2023-06" db="EMBL/GenBank/DDBJ databases">
        <authorList>
            <person name="Jiang Y."/>
            <person name="Liu Q."/>
        </authorList>
    </citation>
    <scope>NUCLEOTIDE SEQUENCE</scope>
    <source>
        <strain evidence="2">CGMCC 1.12090</strain>
    </source>
</reference>